<dbReference type="EMBL" id="CM000881">
    <property type="protein sequence ID" value="KQK04741.1"/>
    <property type="molecule type" value="Genomic_DNA"/>
</dbReference>
<dbReference type="OrthoDB" id="764584at2759"/>
<organism evidence="2">
    <name type="scientific">Brachypodium distachyon</name>
    <name type="common">Purple false brome</name>
    <name type="synonym">Trachynia distachya</name>
    <dbReference type="NCBI Taxonomy" id="15368"/>
    <lineage>
        <taxon>Eukaryota</taxon>
        <taxon>Viridiplantae</taxon>
        <taxon>Streptophyta</taxon>
        <taxon>Embryophyta</taxon>
        <taxon>Tracheophyta</taxon>
        <taxon>Spermatophyta</taxon>
        <taxon>Magnoliopsida</taxon>
        <taxon>Liliopsida</taxon>
        <taxon>Poales</taxon>
        <taxon>Poaceae</taxon>
        <taxon>BOP clade</taxon>
        <taxon>Pooideae</taxon>
        <taxon>Stipodae</taxon>
        <taxon>Brachypodieae</taxon>
        <taxon>Brachypodium</taxon>
    </lineage>
</organism>
<dbReference type="PANTHER" id="PTHR33702:SF30">
    <property type="entry name" value="OS05G0576600 PROTEIN"/>
    <property type="match status" value="1"/>
</dbReference>
<dbReference type="RefSeq" id="XP_003567840.1">
    <property type="nucleotide sequence ID" value="XM_003567792.4"/>
</dbReference>
<dbReference type="AlphaFoldDB" id="I1HG53"/>
<proteinExistence type="predicted"/>
<dbReference type="eggNOG" id="ENOG502S3JQ">
    <property type="taxonomic scope" value="Eukaryota"/>
</dbReference>
<accession>I1HG53</accession>
<feature type="region of interest" description="Disordered" evidence="1">
    <location>
        <begin position="26"/>
        <end position="50"/>
    </location>
</feature>
<dbReference type="KEGG" id="bdi:100830726"/>
<protein>
    <submittedName>
        <fullName evidence="2 3">Uncharacterized protein</fullName>
    </submittedName>
</protein>
<dbReference type="GeneID" id="100830726"/>
<reference evidence="3" key="3">
    <citation type="submission" date="2018-08" db="UniProtKB">
        <authorList>
            <consortium name="EnsemblPlants"/>
        </authorList>
    </citation>
    <scope>IDENTIFICATION</scope>
    <source>
        <strain evidence="3">cv. Bd21</strain>
    </source>
</reference>
<reference evidence="2" key="2">
    <citation type="submission" date="2017-06" db="EMBL/GenBank/DDBJ databases">
        <title>WGS assembly of Brachypodium distachyon.</title>
        <authorList>
            <consortium name="The International Brachypodium Initiative"/>
            <person name="Lucas S."/>
            <person name="Harmon-Smith M."/>
            <person name="Lail K."/>
            <person name="Tice H."/>
            <person name="Grimwood J."/>
            <person name="Bruce D."/>
            <person name="Barry K."/>
            <person name="Shu S."/>
            <person name="Lindquist E."/>
            <person name="Wang M."/>
            <person name="Pitluck S."/>
            <person name="Vogel J.P."/>
            <person name="Garvin D.F."/>
            <person name="Mockler T.C."/>
            <person name="Schmutz J."/>
            <person name="Rokhsar D."/>
            <person name="Bevan M.W."/>
        </authorList>
    </citation>
    <scope>NUCLEOTIDE SEQUENCE</scope>
    <source>
        <strain evidence="2">Bd21</strain>
    </source>
</reference>
<dbReference type="HOGENOM" id="CLU_130634_0_0_1"/>
<evidence type="ECO:0000313" key="3">
    <source>
        <dbReference type="EnsemblPlants" id="KQK04741"/>
    </source>
</evidence>
<evidence type="ECO:0000313" key="4">
    <source>
        <dbReference type="Proteomes" id="UP000008810"/>
    </source>
</evidence>
<dbReference type="PANTHER" id="PTHR33702">
    <property type="entry name" value="BNAA09G40010D PROTEIN"/>
    <property type="match status" value="1"/>
</dbReference>
<evidence type="ECO:0000256" key="1">
    <source>
        <dbReference type="SAM" id="MobiDB-lite"/>
    </source>
</evidence>
<evidence type="ECO:0000313" key="2">
    <source>
        <dbReference type="EMBL" id="KQK04741.1"/>
    </source>
</evidence>
<dbReference type="Gramene" id="KQK04741">
    <property type="protein sequence ID" value="KQK04741"/>
    <property type="gene ID" value="BRADI_2g15650v3"/>
</dbReference>
<reference evidence="2 3" key="1">
    <citation type="journal article" date="2010" name="Nature">
        <title>Genome sequencing and analysis of the model grass Brachypodium distachyon.</title>
        <authorList>
            <consortium name="International Brachypodium Initiative"/>
        </authorList>
    </citation>
    <scope>NUCLEOTIDE SEQUENCE [LARGE SCALE GENOMIC DNA]</scope>
    <source>
        <strain evidence="2">Bd21</strain>
        <strain evidence="3">cv. Bd21</strain>
    </source>
</reference>
<dbReference type="EnsemblPlants" id="KQK04741">
    <property type="protein sequence ID" value="KQK04741"/>
    <property type="gene ID" value="BRADI_2g15650v3"/>
</dbReference>
<name>I1HG53_BRADI</name>
<dbReference type="Proteomes" id="UP000008810">
    <property type="component" value="Chromosome 2"/>
</dbReference>
<keyword evidence="4" id="KW-1185">Reference proteome</keyword>
<dbReference type="OMA" id="FPIRFTQ"/>
<gene>
    <name evidence="3" type="primary">LOC100830726</name>
    <name evidence="2" type="ORF">BRADI_2g15650v3</name>
</gene>
<sequence length="169" mass="18230">MEVEAFPIRFTRGVRAHWRRRKYQRLDSASGAGGTRSHATKRLGGGGGGNGGARWGVRLRTLLRRVRVVRAAPGRLLRRVRDAYVGGMLGVARRASAMALPSAGEALCAKRVPRRKQLALPSAGGPSEFEKRLVMEIYKSIVASKELTTMLHSSTAHLPAAHTPPSASA</sequence>